<dbReference type="GO" id="GO:0000981">
    <property type="term" value="F:DNA-binding transcription factor activity, RNA polymerase II-specific"/>
    <property type="evidence" value="ECO:0007669"/>
    <property type="project" value="TreeGrafter"/>
</dbReference>
<keyword evidence="2" id="KW-0805">Transcription regulation</keyword>
<keyword evidence="5" id="KW-0539">Nucleus</keyword>
<dbReference type="PROSITE" id="PS50217">
    <property type="entry name" value="BZIP"/>
    <property type="match status" value="1"/>
</dbReference>
<gene>
    <name evidence="10" type="ORF">EDS130_LOCUS7605</name>
    <name evidence="11" type="ORF">XAT740_LOCUS8514</name>
</gene>
<dbReference type="EMBL" id="CAJNOR010000425">
    <property type="protein sequence ID" value="CAF0910608.1"/>
    <property type="molecule type" value="Genomic_DNA"/>
</dbReference>
<keyword evidence="8" id="KW-0472">Membrane</keyword>
<evidence type="ECO:0000256" key="7">
    <source>
        <dbReference type="SAM" id="MobiDB-lite"/>
    </source>
</evidence>
<comment type="caution">
    <text evidence="10">The sequence shown here is derived from an EMBL/GenBank/DDBJ whole genome shotgun (WGS) entry which is preliminary data.</text>
</comment>
<evidence type="ECO:0000256" key="1">
    <source>
        <dbReference type="ARBA" id="ARBA00004123"/>
    </source>
</evidence>
<feature type="domain" description="BZIP" evidence="9">
    <location>
        <begin position="303"/>
        <end position="366"/>
    </location>
</feature>
<dbReference type="GO" id="GO:0035497">
    <property type="term" value="F:cAMP response element binding"/>
    <property type="evidence" value="ECO:0007669"/>
    <property type="project" value="TreeGrafter"/>
</dbReference>
<dbReference type="EMBL" id="CAJNOJ010000023">
    <property type="protein sequence ID" value="CAF0856913.1"/>
    <property type="molecule type" value="Genomic_DNA"/>
</dbReference>
<feature type="region of interest" description="Disordered" evidence="7">
    <location>
        <begin position="479"/>
        <end position="504"/>
    </location>
</feature>
<evidence type="ECO:0000256" key="4">
    <source>
        <dbReference type="ARBA" id="ARBA00023163"/>
    </source>
</evidence>
<dbReference type="PANTHER" id="PTHR46004:SF3">
    <property type="entry name" value="CYCLIC AMP RESPONSE ELEMENT-BINDING PROTEIN A"/>
    <property type="match status" value="1"/>
</dbReference>
<dbReference type="SMART" id="SM00338">
    <property type="entry name" value="BRLZ"/>
    <property type="match status" value="1"/>
</dbReference>
<evidence type="ECO:0000313" key="12">
    <source>
        <dbReference type="Proteomes" id="UP000663828"/>
    </source>
</evidence>
<evidence type="ECO:0000313" key="13">
    <source>
        <dbReference type="Proteomes" id="UP000663852"/>
    </source>
</evidence>
<evidence type="ECO:0000259" key="9">
    <source>
        <dbReference type="PROSITE" id="PS50217"/>
    </source>
</evidence>
<evidence type="ECO:0000256" key="5">
    <source>
        <dbReference type="ARBA" id="ARBA00023242"/>
    </source>
</evidence>
<dbReference type="InterPro" id="IPR046347">
    <property type="entry name" value="bZIP_sf"/>
</dbReference>
<feature type="compositionally biased region" description="Polar residues" evidence="7">
    <location>
        <begin position="183"/>
        <end position="197"/>
    </location>
</feature>
<dbReference type="OrthoDB" id="674948at2759"/>
<name>A0A813WKW8_ADIRI</name>
<evidence type="ECO:0000313" key="10">
    <source>
        <dbReference type="EMBL" id="CAF0856913.1"/>
    </source>
</evidence>
<proteinExistence type="predicted"/>
<evidence type="ECO:0000256" key="2">
    <source>
        <dbReference type="ARBA" id="ARBA00023015"/>
    </source>
</evidence>
<keyword evidence="4" id="KW-0804">Transcription</keyword>
<dbReference type="Proteomes" id="UP000663828">
    <property type="component" value="Unassembled WGS sequence"/>
</dbReference>
<dbReference type="GO" id="GO:0005634">
    <property type="term" value="C:nucleus"/>
    <property type="evidence" value="ECO:0007669"/>
    <property type="project" value="UniProtKB-SubCell"/>
</dbReference>
<dbReference type="Gene3D" id="1.20.5.170">
    <property type="match status" value="1"/>
</dbReference>
<dbReference type="Pfam" id="PF00170">
    <property type="entry name" value="bZIP_1"/>
    <property type="match status" value="1"/>
</dbReference>
<feature type="region of interest" description="Disordered" evidence="7">
    <location>
        <begin position="409"/>
        <end position="446"/>
    </location>
</feature>
<dbReference type="PROSITE" id="PS00036">
    <property type="entry name" value="BZIP_BASIC"/>
    <property type="match status" value="1"/>
</dbReference>
<feature type="compositionally biased region" description="Low complexity" evidence="7">
    <location>
        <begin position="415"/>
        <end position="442"/>
    </location>
</feature>
<dbReference type="SUPFAM" id="SSF57959">
    <property type="entry name" value="Leucine zipper domain"/>
    <property type="match status" value="1"/>
</dbReference>
<feature type="transmembrane region" description="Helical" evidence="8">
    <location>
        <begin position="380"/>
        <end position="399"/>
    </location>
</feature>
<dbReference type="AlphaFoldDB" id="A0A813WKW8"/>
<comment type="subcellular location">
    <subcellularLocation>
        <location evidence="1">Nucleus</location>
    </subcellularLocation>
</comment>
<feature type="region of interest" description="Disordered" evidence="7">
    <location>
        <begin position="99"/>
        <end position="119"/>
    </location>
</feature>
<dbReference type="InterPro" id="IPR004827">
    <property type="entry name" value="bZIP"/>
</dbReference>
<feature type="region of interest" description="Disordered" evidence="7">
    <location>
        <begin position="183"/>
        <end position="236"/>
    </location>
</feature>
<feature type="coiled-coil region" evidence="6">
    <location>
        <begin position="321"/>
        <end position="369"/>
    </location>
</feature>
<evidence type="ECO:0000256" key="3">
    <source>
        <dbReference type="ARBA" id="ARBA00023125"/>
    </source>
</evidence>
<dbReference type="PANTHER" id="PTHR46004">
    <property type="entry name" value="CYCLIC AMP RESPONSE ELEMENT-BINDING PROTEIN A"/>
    <property type="match status" value="1"/>
</dbReference>
<evidence type="ECO:0000256" key="8">
    <source>
        <dbReference type="SAM" id="Phobius"/>
    </source>
</evidence>
<keyword evidence="8" id="KW-0812">Transmembrane</keyword>
<keyword evidence="8" id="KW-1133">Transmembrane helix</keyword>
<keyword evidence="6" id="KW-0175">Coiled coil</keyword>
<evidence type="ECO:0000256" key="6">
    <source>
        <dbReference type="SAM" id="Coils"/>
    </source>
</evidence>
<reference evidence="10" key="1">
    <citation type="submission" date="2021-02" db="EMBL/GenBank/DDBJ databases">
        <authorList>
            <person name="Nowell W R."/>
        </authorList>
    </citation>
    <scope>NUCLEOTIDE SEQUENCE</scope>
</reference>
<evidence type="ECO:0000313" key="11">
    <source>
        <dbReference type="EMBL" id="CAF0910608.1"/>
    </source>
</evidence>
<protein>
    <recommendedName>
        <fullName evidence="9">BZIP domain-containing protein</fullName>
    </recommendedName>
</protein>
<dbReference type="Proteomes" id="UP000663852">
    <property type="component" value="Unassembled WGS sequence"/>
</dbReference>
<keyword evidence="12" id="KW-1185">Reference proteome</keyword>
<accession>A0A813WKW8</accession>
<keyword evidence="3" id="KW-0238">DNA-binding</keyword>
<organism evidence="10 13">
    <name type="scientific">Adineta ricciae</name>
    <name type="common">Rotifer</name>
    <dbReference type="NCBI Taxonomy" id="249248"/>
    <lineage>
        <taxon>Eukaryota</taxon>
        <taxon>Metazoa</taxon>
        <taxon>Spiralia</taxon>
        <taxon>Gnathifera</taxon>
        <taxon>Rotifera</taxon>
        <taxon>Eurotatoria</taxon>
        <taxon>Bdelloidea</taxon>
        <taxon>Adinetida</taxon>
        <taxon>Adinetidae</taxon>
        <taxon>Adineta</taxon>
    </lineage>
</organism>
<sequence length="622" mass="70136">MMMDPITDPFLNFNDGQISSIPDSLLFSNDENLSGIDLDLPLSSPIKFEQETISSMTDNPEFEHELKKFFDNFPSPDSSSSSNHTSTIDILDDFPFSPFETETTNEKFDPTLPPPPAPAQPQKLPVIINTTKIANQHLPKVVQLTKGNVVYIQAPNNSNKSQTNFIQLTNCLPTILINTLQTPTVSEESAKPTSTTIEDFPLDDNEYPDIDHLPMTPSSGSESPDERNTTSPDITHENNYMKNRLHRHHPYGLSKGSSSLLTNLDKLPSSGPLLLTDEELKLIKQEGYQIPTKLPLNKTEEKVLKKIRRKIKNKISAQESRRKKKEYVDTLERQIAKYIDENGALKERVSTMEKNQRSLMQELQSLRSMVGKGTPTTGKVLMVLCLFFAVLFGIWSPIVNKQSVDDFMRSSNDGSSSTQQKSLTSSNSPDSSSTIRSTNSATKSLMDQQDIIKQEPTYSNYIPNNYKSRVLLSYDEHEHHHGPYLPSNNKFKSSSQQQTSAPGYTYSNSVERYMNKKFKSAQAEEETTCSSQRSSSGCLKRPLQTESTPSIILSNDYKTIRLNHTSNYRINEKVVVIENTNDKLEHDSNIFESKPLKIIRVERTTPAIGNDTLKLSHRTVNE</sequence>